<keyword evidence="2" id="KW-1185">Reference proteome</keyword>
<dbReference type="KEGG" id="rarg:115735987"/>
<proteinExistence type="predicted"/>
<feature type="chain" id="PRO_5034891594" evidence="1">
    <location>
        <begin position="24"/>
        <end position="310"/>
    </location>
</feature>
<feature type="signal peptide" evidence="1">
    <location>
        <begin position="1"/>
        <end position="23"/>
    </location>
</feature>
<name>A0A8B8NLG7_9MYRT</name>
<dbReference type="RefSeq" id="XP_030523337.1">
    <property type="nucleotide sequence ID" value="XM_030667477.2"/>
</dbReference>
<sequence>MRICPALLCCLASLLFAARFCQGDEDRVEVVGIGECADCERNNINAEQAFSGIRVSINCLTPEGVYQRRGVGELNEEGKFKVLLPSGILATGKSKEECYAQLHNAAAAPCPSYGGPKSSKIVFKAITHGKHTYGLADKLMFSPVTCTSAFLWPYFKHPLPKFKPPVKGFGHPWFPPKKLQPLPAKDFPPIYKKPLPPLEPVYKKPFPPQIPIHKEPLPMPIPTYKKPLPQPIPVYKKPFLPFVPKFEKPLPPPIPIFKKPIPQPFPIFKKPLPPPFPFFKPLPPFYKKPFPEIPPEQPTFGELPPFVQYP</sequence>
<evidence type="ECO:0000256" key="1">
    <source>
        <dbReference type="SAM" id="SignalP"/>
    </source>
</evidence>
<dbReference type="Proteomes" id="UP000827889">
    <property type="component" value="Chromosome 11"/>
</dbReference>
<dbReference type="Pfam" id="PF01190">
    <property type="entry name" value="Pollen_Ole_e_1"/>
    <property type="match status" value="1"/>
</dbReference>
<dbReference type="GeneID" id="115735987"/>
<evidence type="ECO:0000313" key="3">
    <source>
        <dbReference type="RefSeq" id="XP_030523337.1"/>
    </source>
</evidence>
<evidence type="ECO:0000313" key="2">
    <source>
        <dbReference type="Proteomes" id="UP000827889"/>
    </source>
</evidence>
<dbReference type="AlphaFoldDB" id="A0A8B8NLG7"/>
<organism evidence="2 3">
    <name type="scientific">Rhodamnia argentea</name>
    <dbReference type="NCBI Taxonomy" id="178133"/>
    <lineage>
        <taxon>Eukaryota</taxon>
        <taxon>Viridiplantae</taxon>
        <taxon>Streptophyta</taxon>
        <taxon>Embryophyta</taxon>
        <taxon>Tracheophyta</taxon>
        <taxon>Spermatophyta</taxon>
        <taxon>Magnoliopsida</taxon>
        <taxon>eudicotyledons</taxon>
        <taxon>Gunneridae</taxon>
        <taxon>Pentapetalae</taxon>
        <taxon>rosids</taxon>
        <taxon>malvids</taxon>
        <taxon>Myrtales</taxon>
        <taxon>Myrtaceae</taxon>
        <taxon>Myrtoideae</taxon>
        <taxon>Myrteae</taxon>
        <taxon>Australasian group</taxon>
        <taxon>Rhodamnia</taxon>
    </lineage>
</organism>
<reference evidence="3" key="1">
    <citation type="submission" date="2025-08" db="UniProtKB">
        <authorList>
            <consortium name="RefSeq"/>
        </authorList>
    </citation>
    <scope>IDENTIFICATION</scope>
    <source>
        <tissue evidence="3">Leaf</tissue>
    </source>
</reference>
<dbReference type="PANTHER" id="PTHR33935:SF22">
    <property type="entry name" value="OS10G0149400 PROTEIN"/>
    <property type="match status" value="1"/>
</dbReference>
<keyword evidence="1" id="KW-0732">Signal</keyword>
<gene>
    <name evidence="3" type="primary">LOC115735987</name>
</gene>
<accession>A0A8B8NLG7</accession>
<protein>
    <submittedName>
        <fullName evidence="3">Proline-rich protein 4-like isoform X1</fullName>
    </submittedName>
</protein>
<dbReference type="PANTHER" id="PTHR33935">
    <property type="entry name" value="OS10G0148100 PROTEIN"/>
    <property type="match status" value="1"/>
</dbReference>